<proteinExistence type="predicted"/>
<keyword evidence="2" id="KW-1185">Reference proteome</keyword>
<evidence type="ECO:0000313" key="1">
    <source>
        <dbReference type="EMBL" id="CAG8517999.1"/>
    </source>
</evidence>
<dbReference type="EMBL" id="CAJVPU010003440">
    <property type="protein sequence ID" value="CAG8517999.1"/>
    <property type="molecule type" value="Genomic_DNA"/>
</dbReference>
<name>A0ACA9LA58_9GLOM</name>
<evidence type="ECO:0000313" key="2">
    <source>
        <dbReference type="Proteomes" id="UP000789702"/>
    </source>
</evidence>
<gene>
    <name evidence="1" type="ORF">DHETER_LOCUS3774</name>
</gene>
<sequence length="551" mass="65166">MAQYGNLEINIYIDAIKPYYEKLVTSRDSCIDYSSQNPYIRNGLLEIKEIWRRNINGKIIASMYHIDGNIFELLLKYIYCGELNFDKKDFKQLNELYVAADMLLIDSLITILRNHIKRIMSELIEKDIIEAAKLVDITRDGVLIDGFVDMVINNPRKLFMGEIQEVMMWLNFNGLERYEHLLDVIRFDQIDDKVVSKQMMDDDIEICVASLYKKEKKKRNLIRYGNFEIGSDVVRSEELRKIIRHINQVHEVTLEEYRYSFELLYTTKTQGKNNETFHKLCDNRGPTLVVINTLDGYIGGYTSISWSSDGEKKNDEYSFIFHKGNNDIHFADIKDKSSITIGCFGNMGPMFGRDLVINEDGKLYFHTHIDYYLLVLNNVNGIYPLHYEVFRIEDYLENIEEQLLWDFCAKTRLFGDSMKDCHGNDMYKTVGYMLKFSLRNNKFPFITARRLNFEGMLYLQVMFMEGTFNKEKLKEKNIYKWWAKDIENNDGYFGRLYPYQMRDFGGDRGKNEIITDPILGFDQLRNIIKQIKRNGLRRDILISYWDPRDIK</sequence>
<protein>
    <submittedName>
        <fullName evidence="1">12675_t:CDS:1</fullName>
    </submittedName>
</protein>
<accession>A0ACA9LA58</accession>
<comment type="caution">
    <text evidence="1">The sequence shown here is derived from an EMBL/GenBank/DDBJ whole genome shotgun (WGS) entry which is preliminary data.</text>
</comment>
<reference evidence="1" key="1">
    <citation type="submission" date="2021-06" db="EMBL/GenBank/DDBJ databases">
        <authorList>
            <person name="Kallberg Y."/>
            <person name="Tangrot J."/>
            <person name="Rosling A."/>
        </authorList>
    </citation>
    <scope>NUCLEOTIDE SEQUENCE</scope>
    <source>
        <strain evidence="1">IL203A</strain>
    </source>
</reference>
<dbReference type="Proteomes" id="UP000789702">
    <property type="component" value="Unassembled WGS sequence"/>
</dbReference>
<organism evidence="1 2">
    <name type="scientific">Dentiscutata heterogama</name>
    <dbReference type="NCBI Taxonomy" id="1316150"/>
    <lineage>
        <taxon>Eukaryota</taxon>
        <taxon>Fungi</taxon>
        <taxon>Fungi incertae sedis</taxon>
        <taxon>Mucoromycota</taxon>
        <taxon>Glomeromycotina</taxon>
        <taxon>Glomeromycetes</taxon>
        <taxon>Diversisporales</taxon>
        <taxon>Gigasporaceae</taxon>
        <taxon>Dentiscutata</taxon>
    </lineage>
</organism>